<feature type="transmembrane region" description="Helical" evidence="6">
    <location>
        <begin position="99"/>
        <end position="122"/>
    </location>
</feature>
<keyword evidence="2" id="KW-0813">Transport</keyword>
<dbReference type="InterPro" id="IPR020846">
    <property type="entry name" value="MFS_dom"/>
</dbReference>
<evidence type="ECO:0000256" key="5">
    <source>
        <dbReference type="ARBA" id="ARBA00023136"/>
    </source>
</evidence>
<keyword evidence="5 6" id="KW-0472">Membrane</keyword>
<dbReference type="GO" id="GO:0005886">
    <property type="term" value="C:plasma membrane"/>
    <property type="evidence" value="ECO:0007669"/>
    <property type="project" value="UniProtKB-SubCell"/>
</dbReference>
<feature type="transmembrane region" description="Helical" evidence="6">
    <location>
        <begin position="338"/>
        <end position="358"/>
    </location>
</feature>
<sequence>PRTPPRGVLPALCATQITGWGVLHYAFPVLLPHIAHDTGWSPAAATGAFSAGLLVSAAVGVPVGRVIDRRGPRAVMATGSVIGTLAVVLLALAPNLRVFAAAWLLAGVAMAATFYQPAFAALTRWWGPGRVRALTVLTLAGGLASTIFAPLTAVLAGHHGWRTAYLVLAVILALVTVPAHALALRAPWPPADRPDGPPPVSPGRVFRSRPFILLTTAFTLNGLTVFAVVITLVPLLTERGASATVAAWALGLSGVGQVLGRVLYAPLARRLRVGPRTVLLLGLGAAGTLALGAIPGPLPLLVVLAVVAGVIRGNLTLLKATATADRWGTAHYGRQSAVLAAPVTVAAALAPVVATALAGTVGGYARVHLLLAAIAGLAALLAIGGTPRPARRTGG</sequence>
<dbReference type="AlphaFoldDB" id="A0A7W3T7A4"/>
<feature type="transmembrane region" description="Helical" evidence="6">
    <location>
        <begin position="276"/>
        <end position="294"/>
    </location>
</feature>
<evidence type="ECO:0000313" key="8">
    <source>
        <dbReference type="EMBL" id="MBB0232257.1"/>
    </source>
</evidence>
<feature type="transmembrane region" description="Helical" evidence="6">
    <location>
        <begin position="47"/>
        <end position="67"/>
    </location>
</feature>
<feature type="transmembrane region" description="Helical" evidence="6">
    <location>
        <begin position="7"/>
        <end position="27"/>
    </location>
</feature>
<evidence type="ECO:0000256" key="3">
    <source>
        <dbReference type="ARBA" id="ARBA00022692"/>
    </source>
</evidence>
<evidence type="ECO:0000259" key="7">
    <source>
        <dbReference type="PROSITE" id="PS50850"/>
    </source>
</evidence>
<feature type="non-terminal residue" evidence="8">
    <location>
        <position position="1"/>
    </location>
</feature>
<dbReference type="Proteomes" id="UP000530234">
    <property type="component" value="Unassembled WGS sequence"/>
</dbReference>
<protein>
    <submittedName>
        <fullName evidence="8">MFS transporter</fullName>
    </submittedName>
</protein>
<dbReference type="InterPro" id="IPR011701">
    <property type="entry name" value="MFS"/>
</dbReference>
<organism evidence="8 9">
    <name type="scientific">Streptomyces calidiresistens</name>
    <dbReference type="NCBI Taxonomy" id="1485586"/>
    <lineage>
        <taxon>Bacteria</taxon>
        <taxon>Bacillati</taxon>
        <taxon>Actinomycetota</taxon>
        <taxon>Actinomycetes</taxon>
        <taxon>Kitasatosporales</taxon>
        <taxon>Streptomycetaceae</taxon>
        <taxon>Streptomyces</taxon>
    </lineage>
</organism>
<dbReference type="Pfam" id="PF07690">
    <property type="entry name" value="MFS_1"/>
    <property type="match status" value="1"/>
</dbReference>
<keyword evidence="3 6" id="KW-0812">Transmembrane</keyword>
<dbReference type="InterPro" id="IPR052983">
    <property type="entry name" value="MFS_Riboflavin_Transporter"/>
</dbReference>
<feature type="transmembrane region" description="Helical" evidence="6">
    <location>
        <begin position="364"/>
        <end position="383"/>
    </location>
</feature>
<feature type="domain" description="Major facilitator superfamily (MFS) profile" evidence="7">
    <location>
        <begin position="7"/>
        <end position="390"/>
    </location>
</feature>
<feature type="transmembrane region" description="Helical" evidence="6">
    <location>
        <begin position="74"/>
        <end position="93"/>
    </location>
</feature>
<gene>
    <name evidence="8" type="ORF">FOE67_22845</name>
</gene>
<reference evidence="9" key="1">
    <citation type="submission" date="2019-10" db="EMBL/GenBank/DDBJ databases">
        <title>Streptomyces sp. nov., a novel actinobacterium isolated from alkaline environment.</title>
        <authorList>
            <person name="Golinska P."/>
        </authorList>
    </citation>
    <scope>NUCLEOTIDE SEQUENCE [LARGE SCALE GENOMIC DNA]</scope>
    <source>
        <strain evidence="9">DSM 42108</strain>
    </source>
</reference>
<comment type="subcellular location">
    <subcellularLocation>
        <location evidence="1">Cell membrane</location>
        <topology evidence="1">Multi-pass membrane protein</topology>
    </subcellularLocation>
</comment>
<proteinExistence type="predicted"/>
<dbReference type="EMBL" id="VKHS01000834">
    <property type="protein sequence ID" value="MBB0232257.1"/>
    <property type="molecule type" value="Genomic_DNA"/>
</dbReference>
<feature type="transmembrane region" description="Helical" evidence="6">
    <location>
        <begin position="300"/>
        <end position="318"/>
    </location>
</feature>
<comment type="caution">
    <text evidence="8">The sequence shown here is derived from an EMBL/GenBank/DDBJ whole genome shotgun (WGS) entry which is preliminary data.</text>
</comment>
<dbReference type="PANTHER" id="PTHR43385">
    <property type="entry name" value="RIBOFLAVIN TRANSPORTER RIBJ"/>
    <property type="match status" value="1"/>
</dbReference>
<dbReference type="PANTHER" id="PTHR43385:SF1">
    <property type="entry name" value="RIBOFLAVIN TRANSPORTER RIBJ"/>
    <property type="match status" value="1"/>
</dbReference>
<feature type="transmembrane region" description="Helical" evidence="6">
    <location>
        <begin position="163"/>
        <end position="184"/>
    </location>
</feature>
<dbReference type="GO" id="GO:0022857">
    <property type="term" value="F:transmembrane transporter activity"/>
    <property type="evidence" value="ECO:0007669"/>
    <property type="project" value="InterPro"/>
</dbReference>
<feature type="transmembrane region" description="Helical" evidence="6">
    <location>
        <begin position="211"/>
        <end position="233"/>
    </location>
</feature>
<dbReference type="InterPro" id="IPR036259">
    <property type="entry name" value="MFS_trans_sf"/>
</dbReference>
<dbReference type="RefSeq" id="WP_182666800.1">
    <property type="nucleotide sequence ID" value="NZ_VKHS01000834.1"/>
</dbReference>
<dbReference type="CDD" id="cd17355">
    <property type="entry name" value="MFS_YcxA_like"/>
    <property type="match status" value="1"/>
</dbReference>
<dbReference type="PROSITE" id="PS50850">
    <property type="entry name" value="MFS"/>
    <property type="match status" value="1"/>
</dbReference>
<dbReference type="SUPFAM" id="SSF103473">
    <property type="entry name" value="MFS general substrate transporter"/>
    <property type="match status" value="1"/>
</dbReference>
<evidence type="ECO:0000256" key="2">
    <source>
        <dbReference type="ARBA" id="ARBA00022448"/>
    </source>
</evidence>
<evidence type="ECO:0000256" key="1">
    <source>
        <dbReference type="ARBA" id="ARBA00004651"/>
    </source>
</evidence>
<evidence type="ECO:0000256" key="6">
    <source>
        <dbReference type="SAM" id="Phobius"/>
    </source>
</evidence>
<keyword evidence="9" id="KW-1185">Reference proteome</keyword>
<dbReference type="Gene3D" id="1.20.1250.20">
    <property type="entry name" value="MFS general substrate transporter like domains"/>
    <property type="match status" value="1"/>
</dbReference>
<keyword evidence="4 6" id="KW-1133">Transmembrane helix</keyword>
<evidence type="ECO:0000256" key="4">
    <source>
        <dbReference type="ARBA" id="ARBA00022989"/>
    </source>
</evidence>
<feature type="transmembrane region" description="Helical" evidence="6">
    <location>
        <begin position="134"/>
        <end position="157"/>
    </location>
</feature>
<accession>A0A7W3T7A4</accession>
<name>A0A7W3T7A4_9ACTN</name>
<feature type="transmembrane region" description="Helical" evidence="6">
    <location>
        <begin position="245"/>
        <end position="264"/>
    </location>
</feature>
<evidence type="ECO:0000313" key="9">
    <source>
        <dbReference type="Proteomes" id="UP000530234"/>
    </source>
</evidence>